<organism evidence="2 3">
    <name type="scientific">Protea cynaroides</name>
    <dbReference type="NCBI Taxonomy" id="273540"/>
    <lineage>
        <taxon>Eukaryota</taxon>
        <taxon>Viridiplantae</taxon>
        <taxon>Streptophyta</taxon>
        <taxon>Embryophyta</taxon>
        <taxon>Tracheophyta</taxon>
        <taxon>Spermatophyta</taxon>
        <taxon>Magnoliopsida</taxon>
        <taxon>Proteales</taxon>
        <taxon>Proteaceae</taxon>
        <taxon>Protea</taxon>
    </lineage>
</organism>
<comment type="caution">
    <text evidence="2">The sequence shown here is derived from an EMBL/GenBank/DDBJ whole genome shotgun (WGS) entry which is preliminary data.</text>
</comment>
<keyword evidence="3" id="KW-1185">Reference proteome</keyword>
<dbReference type="EMBL" id="JAMYWD010000012">
    <property type="protein sequence ID" value="KAJ4952872.1"/>
    <property type="molecule type" value="Genomic_DNA"/>
</dbReference>
<evidence type="ECO:0000256" key="1">
    <source>
        <dbReference type="SAM" id="MobiDB-lite"/>
    </source>
</evidence>
<feature type="compositionally biased region" description="Polar residues" evidence="1">
    <location>
        <begin position="52"/>
        <end position="71"/>
    </location>
</feature>
<proteinExistence type="predicted"/>
<feature type="region of interest" description="Disordered" evidence="1">
    <location>
        <begin position="52"/>
        <end position="72"/>
    </location>
</feature>
<dbReference type="AlphaFoldDB" id="A0A9Q0GVS3"/>
<reference evidence="2" key="1">
    <citation type="journal article" date="2023" name="Plant J.">
        <title>The genome of the king protea, Protea cynaroides.</title>
        <authorList>
            <person name="Chang J."/>
            <person name="Duong T.A."/>
            <person name="Schoeman C."/>
            <person name="Ma X."/>
            <person name="Roodt D."/>
            <person name="Barker N."/>
            <person name="Li Z."/>
            <person name="Van de Peer Y."/>
            <person name="Mizrachi E."/>
        </authorList>
    </citation>
    <scope>NUCLEOTIDE SEQUENCE</scope>
    <source>
        <tissue evidence="2">Young leaves</tissue>
    </source>
</reference>
<dbReference type="Proteomes" id="UP001141806">
    <property type="component" value="Unassembled WGS sequence"/>
</dbReference>
<dbReference type="OrthoDB" id="2010312at2759"/>
<gene>
    <name evidence="2" type="ORF">NE237_029704</name>
</gene>
<evidence type="ECO:0000313" key="3">
    <source>
        <dbReference type="Proteomes" id="UP001141806"/>
    </source>
</evidence>
<evidence type="ECO:0000313" key="2">
    <source>
        <dbReference type="EMBL" id="KAJ4952872.1"/>
    </source>
</evidence>
<accession>A0A9Q0GVS3</accession>
<name>A0A9Q0GVS3_9MAGN</name>
<sequence>MFRLFLKQLSLIQFTEPEPFHQEDKRSDQCDQASYHAFSGFWPTQIRHQVAVTTPSSGSPPAETNTQFQRQQEQEVMKFEPDTSTARSFGAVVPGLDCKGSGNAKKLNEVKARWTVDLGTIHGVLSVLPLLELDFSEKGLLRAFMLSIDIERSTSLTPDSGDLQSACHFPVPI</sequence>
<protein>
    <submittedName>
        <fullName evidence="2">Uncharacterized protein</fullName>
    </submittedName>
</protein>